<dbReference type="Gene3D" id="1.20.1280.50">
    <property type="match status" value="1"/>
</dbReference>
<dbReference type="PROSITE" id="PS50181">
    <property type="entry name" value="FBOX"/>
    <property type="match status" value="1"/>
</dbReference>
<organism evidence="2 3">
    <name type="scientific">Perilla frutescens var. hirtella</name>
    <name type="common">Perilla citriodora</name>
    <name type="synonym">Perilla setoyensis</name>
    <dbReference type="NCBI Taxonomy" id="608512"/>
    <lineage>
        <taxon>Eukaryota</taxon>
        <taxon>Viridiplantae</taxon>
        <taxon>Streptophyta</taxon>
        <taxon>Embryophyta</taxon>
        <taxon>Tracheophyta</taxon>
        <taxon>Spermatophyta</taxon>
        <taxon>Magnoliopsida</taxon>
        <taxon>eudicotyledons</taxon>
        <taxon>Gunneridae</taxon>
        <taxon>Pentapetalae</taxon>
        <taxon>asterids</taxon>
        <taxon>lamiids</taxon>
        <taxon>Lamiales</taxon>
        <taxon>Lamiaceae</taxon>
        <taxon>Nepetoideae</taxon>
        <taxon>Elsholtzieae</taxon>
        <taxon>Perilla</taxon>
    </lineage>
</organism>
<dbReference type="InterPro" id="IPR032675">
    <property type="entry name" value="LRR_dom_sf"/>
</dbReference>
<accession>A0AAD4JFD8</accession>
<dbReference type="Pfam" id="PF00646">
    <property type="entry name" value="F-box"/>
    <property type="match status" value="1"/>
</dbReference>
<dbReference type="CDD" id="cd22160">
    <property type="entry name" value="F-box_AtFBL13-like"/>
    <property type="match status" value="1"/>
</dbReference>
<evidence type="ECO:0000313" key="2">
    <source>
        <dbReference type="EMBL" id="KAH6832829.1"/>
    </source>
</evidence>
<evidence type="ECO:0000313" key="3">
    <source>
        <dbReference type="Proteomes" id="UP001190926"/>
    </source>
</evidence>
<dbReference type="AlphaFoldDB" id="A0AAD4JFD8"/>
<proteinExistence type="predicted"/>
<sequence>MEEKEEEDRISQLPDAILQHIISFIDIKQAVQTTILSTRWQNLWFSLSDLDFSLTRLATHSRISLKNRQASQDFSLLFAQFVDHFLSHRDHTSTVRNFRLSFDSRHHVHVDAPFVEKCIDYAINHGVQALRLEALCRPVLRFPDSFFASNTLRELELRQFAYGIHMPKQFSLPHLKTLFLENSAFMDDGDVYSFSKEPFSGFPELEKLTLHRCSIYGLVVSAPKLRFLEIIQEKLYSQVMGEISGSRLTSFRYEGYFPLECSRINVPMLEDVYLNIYKKVGRFNTLRDKWMPLKCVRMLQQLGDAKIVTLTMDTVKVLEMDRRLIEQSPSPFTNMKCLKLRKGRREIPTVLQRVMNYLTEGSIYGDESLMVEFPEGVCVVERNLDDLFDEDSDEHQLEQLFGIEDETPSQLRNFGVFEELLLPKFGQDGRVTF</sequence>
<dbReference type="Gene3D" id="3.80.10.10">
    <property type="entry name" value="Ribonuclease Inhibitor"/>
    <property type="match status" value="1"/>
</dbReference>
<dbReference type="InterPro" id="IPR036047">
    <property type="entry name" value="F-box-like_dom_sf"/>
</dbReference>
<dbReference type="SUPFAM" id="SSF52047">
    <property type="entry name" value="RNI-like"/>
    <property type="match status" value="1"/>
</dbReference>
<protein>
    <recommendedName>
        <fullName evidence="1">F-box domain-containing protein</fullName>
    </recommendedName>
</protein>
<gene>
    <name evidence="2" type="ORF">C2S53_006076</name>
</gene>
<dbReference type="InterPro" id="IPR053781">
    <property type="entry name" value="F-box_AtFBL13-like"/>
</dbReference>
<keyword evidence="3" id="KW-1185">Reference proteome</keyword>
<dbReference type="Proteomes" id="UP001190926">
    <property type="component" value="Unassembled WGS sequence"/>
</dbReference>
<dbReference type="PANTHER" id="PTHR31900">
    <property type="entry name" value="F-BOX/RNI SUPERFAMILY PROTEIN-RELATED"/>
    <property type="match status" value="1"/>
</dbReference>
<evidence type="ECO:0000259" key="1">
    <source>
        <dbReference type="PROSITE" id="PS50181"/>
    </source>
</evidence>
<dbReference type="InterPro" id="IPR001810">
    <property type="entry name" value="F-box_dom"/>
</dbReference>
<name>A0AAD4JFD8_PERFH</name>
<dbReference type="PANTHER" id="PTHR31900:SF32">
    <property type="entry name" value="F-BOX_RNI_FBD-LIKE DOMAIN PROTEIN"/>
    <property type="match status" value="1"/>
</dbReference>
<reference evidence="2 3" key="1">
    <citation type="journal article" date="2021" name="Nat. Commun.">
        <title>Incipient diploidization of the medicinal plant Perilla within 10,000 years.</title>
        <authorList>
            <person name="Zhang Y."/>
            <person name="Shen Q."/>
            <person name="Leng L."/>
            <person name="Zhang D."/>
            <person name="Chen S."/>
            <person name="Shi Y."/>
            <person name="Ning Z."/>
            <person name="Chen S."/>
        </authorList>
    </citation>
    <scope>NUCLEOTIDE SEQUENCE [LARGE SCALE GENOMIC DNA]</scope>
    <source>
        <strain evidence="3">cv. PC099</strain>
    </source>
</reference>
<dbReference type="InterPro" id="IPR050232">
    <property type="entry name" value="FBL13/AtMIF1-like"/>
</dbReference>
<dbReference type="SUPFAM" id="SSF81383">
    <property type="entry name" value="F-box domain"/>
    <property type="match status" value="1"/>
</dbReference>
<dbReference type="EMBL" id="SDAM02000063">
    <property type="protein sequence ID" value="KAH6832829.1"/>
    <property type="molecule type" value="Genomic_DNA"/>
</dbReference>
<comment type="caution">
    <text evidence="2">The sequence shown here is derived from an EMBL/GenBank/DDBJ whole genome shotgun (WGS) entry which is preliminary data.</text>
</comment>
<feature type="domain" description="F-box" evidence="1">
    <location>
        <begin position="7"/>
        <end position="57"/>
    </location>
</feature>